<feature type="compositionally biased region" description="Polar residues" evidence="2">
    <location>
        <begin position="694"/>
        <end position="713"/>
    </location>
</feature>
<evidence type="ECO:0000313" key="5">
    <source>
        <dbReference type="Proteomes" id="UP000283509"/>
    </source>
</evidence>
<evidence type="ECO:0000259" key="3">
    <source>
        <dbReference type="PROSITE" id="PS50175"/>
    </source>
</evidence>
<name>A0A3R7PGU7_PENVA</name>
<dbReference type="PROSITE" id="PS50175">
    <property type="entry name" value="ASP_PROT_RETROV"/>
    <property type="match status" value="1"/>
</dbReference>
<feature type="region of interest" description="Disordered" evidence="2">
    <location>
        <begin position="57"/>
        <end position="84"/>
    </location>
</feature>
<feature type="region of interest" description="Disordered" evidence="2">
    <location>
        <begin position="637"/>
        <end position="715"/>
    </location>
</feature>
<dbReference type="InterPro" id="IPR021109">
    <property type="entry name" value="Peptidase_aspartic_dom_sf"/>
</dbReference>
<dbReference type="PANTHER" id="PTHR46599">
    <property type="entry name" value="PIGGYBAC TRANSPOSABLE ELEMENT-DERIVED PROTEIN 4"/>
    <property type="match status" value="1"/>
</dbReference>
<dbReference type="InterPro" id="IPR029526">
    <property type="entry name" value="PGBD"/>
</dbReference>
<proteinExistence type="predicted"/>
<evidence type="ECO:0000256" key="2">
    <source>
        <dbReference type="SAM" id="MobiDB-lite"/>
    </source>
</evidence>
<dbReference type="Pfam" id="PF13842">
    <property type="entry name" value="zf-Tnp_2"/>
    <property type="match status" value="1"/>
</dbReference>
<dbReference type="SUPFAM" id="SSF50630">
    <property type="entry name" value="Acid proteases"/>
    <property type="match status" value="1"/>
</dbReference>
<dbReference type="Gene3D" id="2.40.70.10">
    <property type="entry name" value="Acid Proteases"/>
    <property type="match status" value="1"/>
</dbReference>
<organism evidence="4 5">
    <name type="scientific">Penaeus vannamei</name>
    <name type="common">Whiteleg shrimp</name>
    <name type="synonym">Litopenaeus vannamei</name>
    <dbReference type="NCBI Taxonomy" id="6689"/>
    <lineage>
        <taxon>Eukaryota</taxon>
        <taxon>Metazoa</taxon>
        <taxon>Ecdysozoa</taxon>
        <taxon>Arthropoda</taxon>
        <taxon>Crustacea</taxon>
        <taxon>Multicrustacea</taxon>
        <taxon>Malacostraca</taxon>
        <taxon>Eumalacostraca</taxon>
        <taxon>Eucarida</taxon>
        <taxon>Decapoda</taxon>
        <taxon>Dendrobranchiata</taxon>
        <taxon>Penaeoidea</taxon>
        <taxon>Penaeidae</taxon>
        <taxon>Penaeus</taxon>
    </lineage>
</organism>
<evidence type="ECO:0000313" key="4">
    <source>
        <dbReference type="EMBL" id="ROT71319.1"/>
    </source>
</evidence>
<evidence type="ECO:0000256" key="1">
    <source>
        <dbReference type="ARBA" id="ARBA00022801"/>
    </source>
</evidence>
<dbReference type="InterPro" id="IPR001995">
    <property type="entry name" value="Peptidase_A2_cat"/>
</dbReference>
<dbReference type="PANTHER" id="PTHR46599:SF3">
    <property type="entry name" value="PIGGYBAC TRANSPOSABLE ELEMENT-DERIVED PROTEIN 4"/>
    <property type="match status" value="1"/>
</dbReference>
<sequence>MSRAGKQRSPLNSSSSDLDDPRPMSEWIRRRLASYDEEAMPPRRGAVAARVDSRRQDYLSALHAHPPRPSSSAGRGRRSCRQSSGRMLSYFDDSDVLSDKELRPRPRGERDPDFHLSSSEDDLDYVSVVDTTLDSDEPLARYLDRVVYRNAPGTPNFRWRKKDNFPRKVAFSGDPGFKVPLTVESTPLDIFGYLLTDDVIDHIVSETNLYAVAHPPAASPHMRRWTPTSRQEVKAYFGLRVLMGLVRLPSYRDYWSTDRGFRQPFVTEVMTRDRFDQLTTHLHFAHLEEGAPLPEDRMWKLRPVVDALNDSFRTIFVSGQDITVDESLWKFRGRLAFRTYNPTKRARFGLKVYKLSTSTGPAAGYTSFFKVYTGQDRGDMPSSTKAVFHLMEYGGFLDKGYQLFVDSWYTSPTLFHLLQSRKTNAVGTARLNRKFMPKDLCEEEGRTGLLALLWKDNANVVLLSTVHNAAMDGEKPMVVNDYNDGMKGVDIGDQMASYYPTPRRSKVWYRKIFFNLFDMAIVNAWTLHRALGGRGSLKTFKSVLSKELVGEFRRGAGSSRNRTAARPPAADQRFLRQWQHWVSELPDGKRRRCRWCSRQGRRRSTHSFCEGCNVALCINGCFKAWHTRSPLAVVKGIRQSPSSAEVPDRPPSRSSMSQSSTLTRRGRRSRSSKPNTCPAPPPTLPLLTNKRPDSLSTTMQNEWKQQQTCSRSLTKTRKGSFKLTVENKEEKQERNATCQNPCKVPTVLKPHLTRDWPTFAVEHPNRPLIVGDLLNDPRFATYDELKEAILRRALPNPVTALSSFLSSEKTDNHTGTTFPTRRTALPLPHCRHSRRDDGIPSSQIEAVGRLSQGKVHTRPRSRTPSPPRSDRNFERSPTSGRRFRPYTPSPPRRDWRLPSKPSVPACREPRRRLLYIWDATSSLRFLVDTGAEVSLLLASHKDRRSPSSQTLEAANTTPINVYGERSKILVLKGEPNQWFPWIFLVANVPQPIIGADFVAHYGFMVDLQGKALIHQSGARTHTAPTLGTLTGARHF</sequence>
<reference evidence="4 5" key="1">
    <citation type="submission" date="2018-04" db="EMBL/GenBank/DDBJ databases">
        <authorList>
            <person name="Zhang X."/>
            <person name="Yuan J."/>
            <person name="Li F."/>
            <person name="Xiang J."/>
        </authorList>
    </citation>
    <scope>NUCLEOTIDE SEQUENCE [LARGE SCALE GENOMIC DNA]</scope>
    <source>
        <tissue evidence="4">Muscle</tissue>
    </source>
</reference>
<comment type="caution">
    <text evidence="4">The sequence shown here is derived from an EMBL/GenBank/DDBJ whole genome shotgun (WGS) entry which is preliminary data.</text>
</comment>
<reference evidence="4 5" key="2">
    <citation type="submission" date="2019-01" db="EMBL/GenBank/DDBJ databases">
        <title>The decoding of complex shrimp genome reveals the adaptation for benthos swimmer, frequently molting mechanism and breeding impact on genome.</title>
        <authorList>
            <person name="Sun Y."/>
            <person name="Gao Y."/>
            <person name="Yu Y."/>
        </authorList>
    </citation>
    <scope>NUCLEOTIDE SEQUENCE [LARGE SCALE GENOMIC DNA]</scope>
    <source>
        <tissue evidence="4">Muscle</tissue>
    </source>
</reference>
<feature type="region of interest" description="Disordered" evidence="2">
    <location>
        <begin position="33"/>
        <end position="52"/>
    </location>
</feature>
<dbReference type="EMBL" id="QCYY01002310">
    <property type="protein sequence ID" value="ROT71319.1"/>
    <property type="molecule type" value="Genomic_DNA"/>
</dbReference>
<dbReference type="Pfam" id="PF13843">
    <property type="entry name" value="DDE_Tnp_1_7"/>
    <property type="match status" value="1"/>
</dbReference>
<dbReference type="Proteomes" id="UP000283509">
    <property type="component" value="Unassembled WGS sequence"/>
</dbReference>
<dbReference type="GO" id="GO:0006508">
    <property type="term" value="P:proteolysis"/>
    <property type="evidence" value="ECO:0007669"/>
    <property type="project" value="InterPro"/>
</dbReference>
<feature type="compositionally biased region" description="Polar residues" evidence="2">
    <location>
        <begin position="805"/>
        <end position="820"/>
    </location>
</feature>
<feature type="compositionally biased region" description="Basic and acidic residues" evidence="2">
    <location>
        <begin position="98"/>
        <end position="114"/>
    </location>
</feature>
<feature type="region of interest" description="Disordered" evidence="2">
    <location>
        <begin position="805"/>
        <end position="901"/>
    </location>
</feature>
<feature type="region of interest" description="Disordered" evidence="2">
    <location>
        <begin position="1"/>
        <end position="25"/>
    </location>
</feature>
<dbReference type="AlphaFoldDB" id="A0A3R7PGU7"/>
<protein>
    <submittedName>
        <fullName evidence="4">PiggyBac transposable element-derived protein 4</fullName>
    </submittedName>
</protein>
<gene>
    <name evidence="4" type="ORF">C7M84_010369</name>
</gene>
<keyword evidence="5" id="KW-1185">Reference proteome</keyword>
<dbReference type="GO" id="GO:0004190">
    <property type="term" value="F:aspartic-type endopeptidase activity"/>
    <property type="evidence" value="ECO:0007669"/>
    <property type="project" value="InterPro"/>
</dbReference>
<feature type="region of interest" description="Disordered" evidence="2">
    <location>
        <begin position="98"/>
        <end position="118"/>
    </location>
</feature>
<dbReference type="InterPro" id="IPR032718">
    <property type="entry name" value="PGBD4_Znf_C"/>
</dbReference>
<accession>A0A3R7PGU7</accession>
<keyword evidence="1" id="KW-0378">Hydrolase</keyword>
<feature type="domain" description="Peptidase A2" evidence="3">
    <location>
        <begin position="923"/>
        <end position="997"/>
    </location>
</feature>
<dbReference type="OrthoDB" id="8191242at2759"/>
<feature type="compositionally biased region" description="Low complexity" evidence="2">
    <location>
        <begin position="652"/>
        <end position="663"/>
    </location>
</feature>